<evidence type="ECO:0000313" key="4">
    <source>
        <dbReference type="Proteomes" id="UP000243002"/>
    </source>
</evidence>
<feature type="transmembrane region" description="Helical" evidence="2">
    <location>
        <begin position="12"/>
        <end position="29"/>
    </location>
</feature>
<keyword evidence="2" id="KW-0472">Membrane</keyword>
<feature type="transmembrane region" description="Helical" evidence="2">
    <location>
        <begin position="35"/>
        <end position="53"/>
    </location>
</feature>
<keyword evidence="4" id="KW-1185">Reference proteome</keyword>
<feature type="transmembrane region" description="Helical" evidence="2">
    <location>
        <begin position="149"/>
        <end position="173"/>
    </location>
</feature>
<feature type="transmembrane region" description="Helical" evidence="2">
    <location>
        <begin position="225"/>
        <end position="245"/>
    </location>
</feature>
<protein>
    <submittedName>
        <fullName evidence="3">Uncharacterized protein</fullName>
    </submittedName>
</protein>
<evidence type="ECO:0000313" key="3">
    <source>
        <dbReference type="EMBL" id="PSJ04320.1"/>
    </source>
</evidence>
<dbReference type="EMBL" id="PXXO01000013">
    <property type="protein sequence ID" value="PSJ04320.1"/>
    <property type="molecule type" value="Genomic_DNA"/>
</dbReference>
<reference evidence="3 4" key="1">
    <citation type="journal article" date="2018" name="Environ. Microbiol.">
        <title>Ecological and genomic features of two widespread freshwater picocyanobacteria.</title>
        <authorList>
            <person name="Cabello-Yeves P.J."/>
            <person name="Picazo A."/>
            <person name="Camacho A."/>
            <person name="Callieri C."/>
            <person name="Rosselli R."/>
            <person name="Roda-Garcia J.J."/>
            <person name="Coutinho F.H."/>
            <person name="Rodriguez-Valera F."/>
        </authorList>
    </citation>
    <scope>NUCLEOTIDE SEQUENCE [LARGE SCALE GENOMIC DNA]</scope>
    <source>
        <strain evidence="3 4">Tous</strain>
    </source>
</reference>
<accession>A0A2P7MSV1</accession>
<sequence>MDLVSRLLQQRHALYRGLLAVEVLALVGLRGLQQAPRLVSVVYLVISAVAVLTDSPLLRKNRLDPSATQAMPSALGRRVQLVLLRRQRLVSFWIVALAVELLWQAALEFNTRLALQLSVLHLVVWLSLMLVVLWSLVKALAEEPVFNGDLLMGAAAGYLLVGFTGGIVLNSLLVLDPAAFNLPAHGHALPDGIGHAPAMLGAAFASLTTIDSPVLKSGSLTSLTASVWITIVGQLYVAILIAGVLGKPRVLGNPKAVDTPSKPAAAPEAEHPQVSRAAGQIRMRRSRR</sequence>
<dbReference type="AlphaFoldDB" id="A0A2P7MSV1"/>
<dbReference type="Proteomes" id="UP000243002">
    <property type="component" value="Unassembled WGS sequence"/>
</dbReference>
<evidence type="ECO:0000256" key="1">
    <source>
        <dbReference type="SAM" id="MobiDB-lite"/>
    </source>
</evidence>
<keyword evidence="2" id="KW-1133">Transmembrane helix</keyword>
<feature type="transmembrane region" description="Helical" evidence="2">
    <location>
        <begin position="113"/>
        <end position="137"/>
    </location>
</feature>
<organism evidence="3 4">
    <name type="scientific">Cyanobium usitatum str. Tous</name>
    <dbReference type="NCBI Taxonomy" id="2116684"/>
    <lineage>
        <taxon>Bacteria</taxon>
        <taxon>Bacillati</taxon>
        <taxon>Cyanobacteriota</taxon>
        <taxon>Cyanophyceae</taxon>
        <taxon>Synechococcales</taxon>
        <taxon>Prochlorococcaceae</taxon>
        <taxon>Cyanobium</taxon>
    </lineage>
</organism>
<gene>
    <name evidence="3" type="ORF">C7K55_10900</name>
</gene>
<feature type="transmembrane region" description="Helical" evidence="2">
    <location>
        <begin position="89"/>
        <end position="107"/>
    </location>
</feature>
<name>A0A2P7MSV1_9CYAN</name>
<keyword evidence="2" id="KW-0812">Transmembrane</keyword>
<evidence type="ECO:0000256" key="2">
    <source>
        <dbReference type="SAM" id="Phobius"/>
    </source>
</evidence>
<proteinExistence type="predicted"/>
<feature type="region of interest" description="Disordered" evidence="1">
    <location>
        <begin position="255"/>
        <end position="288"/>
    </location>
</feature>
<comment type="caution">
    <text evidence="3">The sequence shown here is derived from an EMBL/GenBank/DDBJ whole genome shotgun (WGS) entry which is preliminary data.</text>
</comment>